<gene>
    <name evidence="2" type="ORF">J5474_08060</name>
</gene>
<dbReference type="InterPro" id="IPR045601">
    <property type="entry name" value="DUF6455"/>
</dbReference>
<proteinExistence type="predicted"/>
<name>A0A940MPN9_9RHOB</name>
<accession>A0A940MPN9</accession>
<comment type="caution">
    <text evidence="2">The sequence shown here is derived from an EMBL/GenBank/DDBJ whole genome shotgun (WGS) entry which is preliminary data.</text>
</comment>
<organism evidence="2 3">
    <name type="scientific">Sagittula salina</name>
    <dbReference type="NCBI Taxonomy" id="2820268"/>
    <lineage>
        <taxon>Bacteria</taxon>
        <taxon>Pseudomonadati</taxon>
        <taxon>Pseudomonadota</taxon>
        <taxon>Alphaproteobacteria</taxon>
        <taxon>Rhodobacterales</taxon>
        <taxon>Roseobacteraceae</taxon>
        <taxon>Sagittula</taxon>
    </lineage>
</organism>
<feature type="domain" description="DUF6455" evidence="1">
    <location>
        <begin position="22"/>
        <end position="105"/>
    </location>
</feature>
<dbReference type="Proteomes" id="UP000675940">
    <property type="component" value="Unassembled WGS sequence"/>
</dbReference>
<evidence type="ECO:0000313" key="2">
    <source>
        <dbReference type="EMBL" id="MBP0482446.1"/>
    </source>
</evidence>
<dbReference type="AlphaFoldDB" id="A0A940MPN9"/>
<dbReference type="Pfam" id="PF20056">
    <property type="entry name" value="DUF6455"/>
    <property type="match status" value="1"/>
</dbReference>
<sequence length="115" mass="13024">MADERVRPPVLPRVHGAPAPMGDEMEHYWLVQRVAKATGIDLVQAMERGVLEQARWAEIVTSCRSCHWTDGCARWLEAHTEAKDAEDRPLPGPCLNRRRLAQVKADLGEISQREE</sequence>
<evidence type="ECO:0000259" key="1">
    <source>
        <dbReference type="Pfam" id="PF20056"/>
    </source>
</evidence>
<protein>
    <recommendedName>
        <fullName evidence="1">DUF6455 domain-containing protein</fullName>
    </recommendedName>
</protein>
<evidence type="ECO:0000313" key="3">
    <source>
        <dbReference type="Proteomes" id="UP000675940"/>
    </source>
</evidence>
<dbReference type="RefSeq" id="WP_209360294.1">
    <property type="nucleotide sequence ID" value="NZ_JAGISH010000003.1"/>
</dbReference>
<dbReference type="EMBL" id="JAGISH010000003">
    <property type="protein sequence ID" value="MBP0482446.1"/>
    <property type="molecule type" value="Genomic_DNA"/>
</dbReference>
<keyword evidence="3" id="KW-1185">Reference proteome</keyword>
<reference evidence="2" key="1">
    <citation type="submission" date="2021-03" db="EMBL/GenBank/DDBJ databases">
        <title>Sagittula salina sp. nov. strain M10.9X isolated from the marine waste.</title>
        <authorList>
            <person name="Satari L."/>
            <person name="Molina-Menor E."/>
            <person name="Vidal-Verdu A."/>
            <person name="Pascual J."/>
            <person name="Pereto J."/>
            <person name="Porcar M."/>
        </authorList>
    </citation>
    <scope>NUCLEOTIDE SEQUENCE</scope>
    <source>
        <strain evidence="2">M10.9X</strain>
    </source>
</reference>